<evidence type="ECO:0000256" key="6">
    <source>
        <dbReference type="ARBA" id="ARBA00022552"/>
    </source>
</evidence>
<evidence type="ECO:0000259" key="16">
    <source>
        <dbReference type="PROSITE" id="PS50137"/>
    </source>
</evidence>
<dbReference type="SMART" id="SM00358">
    <property type="entry name" value="DSRM"/>
    <property type="match status" value="1"/>
</dbReference>
<dbReference type="FunFam" id="1.10.1520.10:FF:000001">
    <property type="entry name" value="Ribonuclease 3"/>
    <property type="match status" value="1"/>
</dbReference>
<evidence type="ECO:0000256" key="5">
    <source>
        <dbReference type="ARBA" id="ARBA00022490"/>
    </source>
</evidence>
<dbReference type="Gene3D" id="3.30.160.20">
    <property type="match status" value="1"/>
</dbReference>
<keyword evidence="14 15" id="KW-0694">RNA-binding</keyword>
<keyword evidence="9 15" id="KW-0540">Nuclease</keyword>
<dbReference type="AlphaFoldDB" id="A0A6M4GXT6"/>
<evidence type="ECO:0000256" key="13">
    <source>
        <dbReference type="ARBA" id="ARBA00022842"/>
    </source>
</evidence>
<evidence type="ECO:0000256" key="15">
    <source>
        <dbReference type="HAMAP-Rule" id="MF_00104"/>
    </source>
</evidence>
<feature type="binding site" evidence="15">
    <location>
        <position position="57"/>
    </location>
    <ligand>
        <name>Mg(2+)</name>
        <dbReference type="ChEBI" id="CHEBI:18420"/>
    </ligand>
</feature>
<feature type="active site" evidence="15">
    <location>
        <position position="61"/>
    </location>
</feature>
<dbReference type="GO" id="GO:0005737">
    <property type="term" value="C:cytoplasm"/>
    <property type="evidence" value="ECO:0007669"/>
    <property type="project" value="UniProtKB-SubCell"/>
</dbReference>
<evidence type="ECO:0000256" key="3">
    <source>
        <dbReference type="ARBA" id="ARBA00010183"/>
    </source>
</evidence>
<feature type="domain" description="DRBM" evidence="16">
    <location>
        <begin position="171"/>
        <end position="241"/>
    </location>
</feature>
<dbReference type="InterPro" id="IPR036389">
    <property type="entry name" value="RNase_III_sf"/>
</dbReference>
<dbReference type="GO" id="GO:0006397">
    <property type="term" value="P:mRNA processing"/>
    <property type="evidence" value="ECO:0007669"/>
    <property type="project" value="UniProtKB-UniRule"/>
</dbReference>
<keyword evidence="13 15" id="KW-0460">Magnesium</keyword>
<comment type="catalytic activity">
    <reaction evidence="1 15">
        <text>Endonucleolytic cleavage to 5'-phosphomonoester.</text>
        <dbReference type="EC" id="3.1.26.3"/>
    </reaction>
</comment>
<protein>
    <recommendedName>
        <fullName evidence="15">Ribonuclease 3</fullName>
        <ecNumber evidence="15">3.1.26.3</ecNumber>
    </recommendedName>
    <alternativeName>
        <fullName evidence="15">Ribonuclease III</fullName>
        <shortName evidence="15">RNase III</shortName>
    </alternativeName>
</protein>
<dbReference type="GO" id="GO:0046872">
    <property type="term" value="F:metal ion binding"/>
    <property type="evidence" value="ECO:0007669"/>
    <property type="project" value="UniProtKB-KW"/>
</dbReference>
<gene>
    <name evidence="15 18" type="primary">rnc</name>
    <name evidence="18" type="ORF">DSM104443_02379</name>
</gene>
<evidence type="ECO:0000256" key="8">
    <source>
        <dbReference type="ARBA" id="ARBA00022694"/>
    </source>
</evidence>
<feature type="active site" evidence="15">
    <location>
        <position position="133"/>
    </location>
</feature>
<dbReference type="GO" id="GO:0004525">
    <property type="term" value="F:ribonuclease III activity"/>
    <property type="evidence" value="ECO:0007669"/>
    <property type="project" value="UniProtKB-UniRule"/>
</dbReference>
<evidence type="ECO:0000256" key="7">
    <source>
        <dbReference type="ARBA" id="ARBA00022664"/>
    </source>
</evidence>
<feature type="binding site" evidence="15">
    <location>
        <position position="130"/>
    </location>
    <ligand>
        <name>Mg(2+)</name>
        <dbReference type="ChEBI" id="CHEBI:18420"/>
    </ligand>
</feature>
<evidence type="ECO:0000256" key="10">
    <source>
        <dbReference type="ARBA" id="ARBA00022723"/>
    </source>
</evidence>
<dbReference type="GO" id="GO:0042802">
    <property type="term" value="F:identical protein binding"/>
    <property type="evidence" value="ECO:0007669"/>
    <property type="project" value="UniProtKB-ARBA"/>
</dbReference>
<keyword evidence="11 15" id="KW-0255">Endonuclease</keyword>
<accession>A0A6M4GXT6</accession>
<dbReference type="CDD" id="cd10845">
    <property type="entry name" value="DSRM_RNAse_III_family"/>
    <property type="match status" value="1"/>
</dbReference>
<proteinExistence type="inferred from homology"/>
<dbReference type="Gene3D" id="1.10.1520.10">
    <property type="entry name" value="Ribonuclease III domain"/>
    <property type="match status" value="1"/>
</dbReference>
<dbReference type="PANTHER" id="PTHR11207">
    <property type="entry name" value="RIBONUCLEASE III"/>
    <property type="match status" value="1"/>
</dbReference>
<comment type="function">
    <text evidence="15">Digests double-stranded RNA. Involved in the processing of primary rRNA transcript to yield the immediate precursors to the large and small rRNAs (23S and 16S). Processes some mRNAs, and tRNAs when they are encoded in the rRNA operon. Processes pre-crRNA and tracrRNA of type II CRISPR loci if present in the organism.</text>
</comment>
<feature type="domain" description="RNase III" evidence="17">
    <location>
        <begin position="22"/>
        <end position="144"/>
    </location>
</feature>
<dbReference type="EMBL" id="CP053069">
    <property type="protein sequence ID" value="QJR11304.1"/>
    <property type="molecule type" value="Genomic_DNA"/>
</dbReference>
<dbReference type="EC" id="3.1.26.3" evidence="15"/>
<dbReference type="InterPro" id="IPR014720">
    <property type="entry name" value="dsRBD_dom"/>
</dbReference>
<comment type="subunit">
    <text evidence="4 15">Homodimer.</text>
</comment>
<keyword evidence="10 15" id="KW-0479">Metal-binding</keyword>
<evidence type="ECO:0000256" key="4">
    <source>
        <dbReference type="ARBA" id="ARBA00011738"/>
    </source>
</evidence>
<dbReference type="GO" id="GO:0003725">
    <property type="term" value="F:double-stranded RNA binding"/>
    <property type="evidence" value="ECO:0007669"/>
    <property type="project" value="TreeGrafter"/>
</dbReference>
<dbReference type="FunFam" id="3.30.160.20:FF:000003">
    <property type="entry name" value="Ribonuclease 3"/>
    <property type="match status" value="1"/>
</dbReference>
<sequence>MPRLRRDQRQVESSGALAPEGLTRLEEALGHRFADPAHAARALTHRSFGTPHNERLEFLGDSLLNCAVATLLYERFPKHPEGDLSRLRAQLVKQATLFEAAQRMGLGEWLRLGEGELKSGGFRRPSILADALEAVLGAVYLDGGFDAVRGAVERLLADALDDAGRHPVDKDPKTALQEALQGRKLPLPRYTVLTTAGEAHEQVFTVECRVDELSVTVQGSGTSRRAAEQDAAAKALEQLEAERAKRRA</sequence>
<keyword evidence="19" id="KW-1185">Reference proteome</keyword>
<dbReference type="GO" id="GO:0006364">
    <property type="term" value="P:rRNA processing"/>
    <property type="evidence" value="ECO:0007669"/>
    <property type="project" value="UniProtKB-UniRule"/>
</dbReference>
<comment type="cofactor">
    <cofactor evidence="15">
        <name>Mg(2+)</name>
        <dbReference type="ChEBI" id="CHEBI:18420"/>
    </cofactor>
</comment>
<reference evidence="18 19" key="1">
    <citation type="submission" date="2020-04" db="EMBL/GenBank/DDBJ databases">
        <title>Usitatibacter rugosus gen. nov., sp. nov. and Usitatibacter palustris sp. nov., novel members of Usitatibacteraceae fam. nov. within the order Nitrosomonadales isolated from soil.</title>
        <authorList>
            <person name="Huber K.J."/>
            <person name="Neumann-Schaal M."/>
            <person name="Geppert A."/>
            <person name="Luckner M."/>
            <person name="Wanner G."/>
            <person name="Overmann J."/>
        </authorList>
    </citation>
    <scope>NUCLEOTIDE SEQUENCE [LARGE SCALE GENOMIC DNA]</scope>
    <source>
        <strain evidence="18 19">0125_3</strain>
    </source>
</reference>
<keyword evidence="7 15" id="KW-0507">mRNA processing</keyword>
<keyword evidence="12 15" id="KW-0378">Hydrolase</keyword>
<dbReference type="SMART" id="SM00535">
    <property type="entry name" value="RIBOc"/>
    <property type="match status" value="1"/>
</dbReference>
<dbReference type="SUPFAM" id="SSF54768">
    <property type="entry name" value="dsRNA-binding domain-like"/>
    <property type="match status" value="1"/>
</dbReference>
<dbReference type="GO" id="GO:0008033">
    <property type="term" value="P:tRNA processing"/>
    <property type="evidence" value="ECO:0007669"/>
    <property type="project" value="UniProtKB-KW"/>
</dbReference>
<dbReference type="PROSITE" id="PS50137">
    <property type="entry name" value="DS_RBD"/>
    <property type="match status" value="1"/>
</dbReference>
<keyword evidence="6 15" id="KW-0698">rRNA processing</keyword>
<keyword evidence="8 15" id="KW-0819">tRNA processing</keyword>
<keyword evidence="5 15" id="KW-0963">Cytoplasm</keyword>
<dbReference type="GO" id="GO:0010468">
    <property type="term" value="P:regulation of gene expression"/>
    <property type="evidence" value="ECO:0007669"/>
    <property type="project" value="TreeGrafter"/>
</dbReference>
<dbReference type="InterPro" id="IPR011907">
    <property type="entry name" value="RNase_III"/>
</dbReference>
<dbReference type="Proteomes" id="UP000501534">
    <property type="component" value="Chromosome"/>
</dbReference>
<dbReference type="InterPro" id="IPR000999">
    <property type="entry name" value="RNase_III_dom"/>
</dbReference>
<evidence type="ECO:0000313" key="18">
    <source>
        <dbReference type="EMBL" id="QJR11304.1"/>
    </source>
</evidence>
<dbReference type="CDD" id="cd00593">
    <property type="entry name" value="RIBOc"/>
    <property type="match status" value="1"/>
</dbReference>
<dbReference type="HAMAP" id="MF_00104">
    <property type="entry name" value="RNase_III"/>
    <property type="match status" value="1"/>
</dbReference>
<comment type="similarity">
    <text evidence="3">Belongs to the ribonuclease III family.</text>
</comment>
<dbReference type="PROSITE" id="PS50142">
    <property type="entry name" value="RNASE_3_2"/>
    <property type="match status" value="1"/>
</dbReference>
<evidence type="ECO:0000256" key="9">
    <source>
        <dbReference type="ARBA" id="ARBA00022722"/>
    </source>
</evidence>
<comment type="subcellular location">
    <subcellularLocation>
        <location evidence="2 15">Cytoplasm</location>
    </subcellularLocation>
</comment>
<dbReference type="RefSeq" id="WP_246232184.1">
    <property type="nucleotide sequence ID" value="NZ_CP053069.1"/>
</dbReference>
<dbReference type="GO" id="GO:0019843">
    <property type="term" value="F:rRNA binding"/>
    <property type="evidence" value="ECO:0007669"/>
    <property type="project" value="UniProtKB-KW"/>
</dbReference>
<feature type="binding site" evidence="15">
    <location>
        <position position="133"/>
    </location>
    <ligand>
        <name>Mg(2+)</name>
        <dbReference type="ChEBI" id="CHEBI:18420"/>
    </ligand>
</feature>
<dbReference type="Pfam" id="PF14622">
    <property type="entry name" value="Ribonucleas_3_3"/>
    <property type="match status" value="1"/>
</dbReference>
<evidence type="ECO:0000259" key="17">
    <source>
        <dbReference type="PROSITE" id="PS50142"/>
    </source>
</evidence>
<dbReference type="PANTHER" id="PTHR11207:SF0">
    <property type="entry name" value="RIBONUCLEASE 3"/>
    <property type="match status" value="1"/>
</dbReference>
<evidence type="ECO:0000256" key="2">
    <source>
        <dbReference type="ARBA" id="ARBA00004496"/>
    </source>
</evidence>
<evidence type="ECO:0000256" key="14">
    <source>
        <dbReference type="ARBA" id="ARBA00022884"/>
    </source>
</evidence>
<evidence type="ECO:0000256" key="11">
    <source>
        <dbReference type="ARBA" id="ARBA00022759"/>
    </source>
</evidence>
<evidence type="ECO:0000256" key="1">
    <source>
        <dbReference type="ARBA" id="ARBA00000109"/>
    </source>
</evidence>
<dbReference type="NCBIfam" id="TIGR02191">
    <property type="entry name" value="RNaseIII"/>
    <property type="match status" value="1"/>
</dbReference>
<dbReference type="SUPFAM" id="SSF69065">
    <property type="entry name" value="RNase III domain-like"/>
    <property type="match status" value="1"/>
</dbReference>
<dbReference type="KEGG" id="uru:DSM104443_02379"/>
<name>A0A6M4GXT6_9PROT</name>
<dbReference type="PROSITE" id="PS00517">
    <property type="entry name" value="RNASE_3_1"/>
    <property type="match status" value="1"/>
</dbReference>
<keyword evidence="15" id="KW-0699">rRNA-binding</keyword>
<organism evidence="18 19">
    <name type="scientific">Usitatibacter rugosus</name>
    <dbReference type="NCBI Taxonomy" id="2732067"/>
    <lineage>
        <taxon>Bacteria</taxon>
        <taxon>Pseudomonadati</taxon>
        <taxon>Pseudomonadota</taxon>
        <taxon>Betaproteobacteria</taxon>
        <taxon>Nitrosomonadales</taxon>
        <taxon>Usitatibacteraceae</taxon>
        <taxon>Usitatibacter</taxon>
    </lineage>
</organism>
<evidence type="ECO:0000256" key="12">
    <source>
        <dbReference type="ARBA" id="ARBA00022801"/>
    </source>
</evidence>
<evidence type="ECO:0000313" key="19">
    <source>
        <dbReference type="Proteomes" id="UP000501534"/>
    </source>
</evidence>
<dbReference type="Pfam" id="PF00035">
    <property type="entry name" value="dsrm"/>
    <property type="match status" value="1"/>
</dbReference>